<comment type="caution">
    <text evidence="3">The sequence shown here is derived from an EMBL/GenBank/DDBJ whole genome shotgun (WGS) entry which is preliminary data.</text>
</comment>
<gene>
    <name evidence="3" type="ORF">BKA00_005442</name>
</gene>
<feature type="compositionally biased region" description="Low complexity" evidence="1">
    <location>
        <begin position="346"/>
        <end position="363"/>
    </location>
</feature>
<name>A0A7X0G352_9ACTN</name>
<feature type="transmembrane region" description="Helical" evidence="2">
    <location>
        <begin position="235"/>
        <end position="254"/>
    </location>
</feature>
<dbReference type="AlphaFoldDB" id="A0A7X0G352"/>
<sequence>MQANALELDAQLPPEGTHPPSTEQAQLISNACLALDNACRVIESYEDSRGRTTTQVDAAQMHLNSARTMWLRTLPPEDLIPHLPDLISIVKQHLPPDDTRRIAAEKAGWELQRASSVNQAAHDGAGRNHWWTVTRGADRSSSLSIPQLATVLDAVDAAREASLRERLRAANFARIVFMTALALACLAFVLAVAGAIWKSAAPLCFTPDNEIACPSRTESLAGGRSLDAVASRGDYAIVEIAGLTAACIAAATALRKVRGSTTNYGIPVALALLKLPTGALVAVLGIMLLRGQIVPGLSALDSSGQIIAWAVLFGYSQELFTNFVDKQGRQILEGVHGTADPKTPRETSASEAAATAAAAVTAPVSPPGTSGGDGRSSASTKSETTTS</sequence>
<feature type="region of interest" description="Disordered" evidence="1">
    <location>
        <begin position="335"/>
        <end position="387"/>
    </location>
</feature>
<organism evidence="3 4">
    <name type="scientific">Actinomadura coerulea</name>
    <dbReference type="NCBI Taxonomy" id="46159"/>
    <lineage>
        <taxon>Bacteria</taxon>
        <taxon>Bacillati</taxon>
        <taxon>Actinomycetota</taxon>
        <taxon>Actinomycetes</taxon>
        <taxon>Streptosporangiales</taxon>
        <taxon>Thermomonosporaceae</taxon>
        <taxon>Actinomadura</taxon>
    </lineage>
</organism>
<keyword evidence="2" id="KW-1133">Transmembrane helix</keyword>
<keyword evidence="2" id="KW-0472">Membrane</keyword>
<evidence type="ECO:0000313" key="3">
    <source>
        <dbReference type="EMBL" id="MBB6398528.1"/>
    </source>
</evidence>
<evidence type="ECO:0000256" key="2">
    <source>
        <dbReference type="SAM" id="Phobius"/>
    </source>
</evidence>
<reference evidence="3 4" key="1">
    <citation type="submission" date="2020-08" db="EMBL/GenBank/DDBJ databases">
        <title>Sequencing the genomes of 1000 actinobacteria strains.</title>
        <authorList>
            <person name="Klenk H.-P."/>
        </authorList>
    </citation>
    <scope>NUCLEOTIDE SEQUENCE [LARGE SCALE GENOMIC DNA]</scope>
    <source>
        <strain evidence="3 4">DSM 43675</strain>
    </source>
</reference>
<keyword evidence="4" id="KW-1185">Reference proteome</keyword>
<dbReference type="RefSeq" id="WP_185029544.1">
    <property type="nucleotide sequence ID" value="NZ_JACHMQ010000001.1"/>
</dbReference>
<protein>
    <submittedName>
        <fullName evidence="3">Uncharacterized protein</fullName>
    </submittedName>
</protein>
<feature type="transmembrane region" description="Helical" evidence="2">
    <location>
        <begin position="172"/>
        <end position="197"/>
    </location>
</feature>
<dbReference type="Proteomes" id="UP000546324">
    <property type="component" value="Unassembled WGS sequence"/>
</dbReference>
<feature type="compositionally biased region" description="Low complexity" evidence="1">
    <location>
        <begin position="376"/>
        <end position="387"/>
    </location>
</feature>
<feature type="region of interest" description="Disordered" evidence="1">
    <location>
        <begin position="1"/>
        <end position="21"/>
    </location>
</feature>
<accession>A0A7X0G352</accession>
<evidence type="ECO:0000313" key="4">
    <source>
        <dbReference type="Proteomes" id="UP000546324"/>
    </source>
</evidence>
<dbReference type="EMBL" id="JACHMQ010000001">
    <property type="protein sequence ID" value="MBB6398528.1"/>
    <property type="molecule type" value="Genomic_DNA"/>
</dbReference>
<keyword evidence="2" id="KW-0812">Transmembrane</keyword>
<proteinExistence type="predicted"/>
<feature type="transmembrane region" description="Helical" evidence="2">
    <location>
        <begin position="266"/>
        <end position="289"/>
    </location>
</feature>
<evidence type="ECO:0000256" key="1">
    <source>
        <dbReference type="SAM" id="MobiDB-lite"/>
    </source>
</evidence>